<protein>
    <submittedName>
        <fullName evidence="1">Uncharacterized protein</fullName>
    </submittedName>
</protein>
<dbReference type="EMBL" id="GBXM01063877">
    <property type="protein sequence ID" value="JAH44700.1"/>
    <property type="molecule type" value="Transcribed_RNA"/>
</dbReference>
<name>A0A0E9SVK9_ANGAN</name>
<reference evidence="1" key="1">
    <citation type="submission" date="2014-11" db="EMBL/GenBank/DDBJ databases">
        <authorList>
            <person name="Amaro Gonzalez C."/>
        </authorList>
    </citation>
    <scope>NUCLEOTIDE SEQUENCE</scope>
</reference>
<evidence type="ECO:0000313" key="1">
    <source>
        <dbReference type="EMBL" id="JAH44700.1"/>
    </source>
</evidence>
<organism evidence="1">
    <name type="scientific">Anguilla anguilla</name>
    <name type="common">European freshwater eel</name>
    <name type="synonym">Muraena anguilla</name>
    <dbReference type="NCBI Taxonomy" id="7936"/>
    <lineage>
        <taxon>Eukaryota</taxon>
        <taxon>Metazoa</taxon>
        <taxon>Chordata</taxon>
        <taxon>Craniata</taxon>
        <taxon>Vertebrata</taxon>
        <taxon>Euteleostomi</taxon>
        <taxon>Actinopterygii</taxon>
        <taxon>Neopterygii</taxon>
        <taxon>Teleostei</taxon>
        <taxon>Anguilliformes</taxon>
        <taxon>Anguillidae</taxon>
        <taxon>Anguilla</taxon>
    </lineage>
</organism>
<proteinExistence type="predicted"/>
<sequence length="55" mass="6141">MTAVGLEPRNRVKRPVNSLTIMQHCCLTDLALRPSFHPSPPHSFLSLVQSLFLSP</sequence>
<accession>A0A0E9SVK9</accession>
<dbReference type="AlphaFoldDB" id="A0A0E9SVK9"/>
<reference evidence="1" key="2">
    <citation type="journal article" date="2015" name="Fish Shellfish Immunol.">
        <title>Early steps in the European eel (Anguilla anguilla)-Vibrio vulnificus interaction in the gills: Role of the RtxA13 toxin.</title>
        <authorList>
            <person name="Callol A."/>
            <person name="Pajuelo D."/>
            <person name="Ebbesson L."/>
            <person name="Teles M."/>
            <person name="MacKenzie S."/>
            <person name="Amaro C."/>
        </authorList>
    </citation>
    <scope>NUCLEOTIDE SEQUENCE</scope>
</reference>